<keyword evidence="3" id="KW-1185">Reference proteome</keyword>
<proteinExistence type="predicted"/>
<evidence type="ECO:0000313" key="3">
    <source>
        <dbReference type="Proteomes" id="UP000740926"/>
    </source>
</evidence>
<keyword evidence="1" id="KW-0732">Signal</keyword>
<name>A0A9P6Z379_9FUNG</name>
<dbReference type="EMBL" id="JAANIU010000933">
    <property type="protein sequence ID" value="KAG1569403.1"/>
    <property type="molecule type" value="Genomic_DNA"/>
</dbReference>
<gene>
    <name evidence="2" type="ORF">G6F50_006405</name>
</gene>
<evidence type="ECO:0008006" key="4">
    <source>
        <dbReference type="Google" id="ProtNLM"/>
    </source>
</evidence>
<sequence>MQIHFLIFFAFIQTVLGFCFYNYADASFYIIQKPLNAGFYFKRFTVNNLKPGDNACCNFQNTDCVKSKKSDDIAWFVVQRHGDTGPHWDYDTYAMTVPAGGWMEFHGSTQDFYVKAYWADGSEYNFVQDPDWRQNDG</sequence>
<protein>
    <recommendedName>
        <fullName evidence="4">PLAT domain-containing protein</fullName>
    </recommendedName>
</protein>
<organism evidence="2 3">
    <name type="scientific">Rhizopus delemar</name>
    <dbReference type="NCBI Taxonomy" id="936053"/>
    <lineage>
        <taxon>Eukaryota</taxon>
        <taxon>Fungi</taxon>
        <taxon>Fungi incertae sedis</taxon>
        <taxon>Mucoromycota</taxon>
        <taxon>Mucoromycotina</taxon>
        <taxon>Mucoromycetes</taxon>
        <taxon>Mucorales</taxon>
        <taxon>Mucorineae</taxon>
        <taxon>Rhizopodaceae</taxon>
        <taxon>Rhizopus</taxon>
    </lineage>
</organism>
<reference evidence="2 3" key="1">
    <citation type="journal article" date="2020" name="Microb. Genom.">
        <title>Genetic diversity of clinical and environmental Mucorales isolates obtained from an investigation of mucormycosis cases among solid organ transplant recipients.</title>
        <authorList>
            <person name="Nguyen M.H."/>
            <person name="Kaul D."/>
            <person name="Muto C."/>
            <person name="Cheng S.J."/>
            <person name="Richter R.A."/>
            <person name="Bruno V.M."/>
            <person name="Liu G."/>
            <person name="Beyhan S."/>
            <person name="Sundermann A.J."/>
            <person name="Mounaud S."/>
            <person name="Pasculle A.W."/>
            <person name="Nierman W.C."/>
            <person name="Driscoll E."/>
            <person name="Cumbie R."/>
            <person name="Clancy C.J."/>
            <person name="Dupont C.L."/>
        </authorList>
    </citation>
    <scope>NUCLEOTIDE SEQUENCE [LARGE SCALE GENOMIC DNA]</scope>
    <source>
        <strain evidence="2 3">GL24</strain>
    </source>
</reference>
<comment type="caution">
    <text evidence="2">The sequence shown here is derived from an EMBL/GenBank/DDBJ whole genome shotgun (WGS) entry which is preliminary data.</text>
</comment>
<feature type="chain" id="PRO_5040326406" description="PLAT domain-containing protein" evidence="1">
    <location>
        <begin position="18"/>
        <end position="137"/>
    </location>
</feature>
<dbReference type="Proteomes" id="UP000740926">
    <property type="component" value="Unassembled WGS sequence"/>
</dbReference>
<evidence type="ECO:0000256" key="1">
    <source>
        <dbReference type="SAM" id="SignalP"/>
    </source>
</evidence>
<accession>A0A9P6Z379</accession>
<feature type="signal peptide" evidence="1">
    <location>
        <begin position="1"/>
        <end position="17"/>
    </location>
</feature>
<evidence type="ECO:0000313" key="2">
    <source>
        <dbReference type="EMBL" id="KAG1569403.1"/>
    </source>
</evidence>
<dbReference type="AlphaFoldDB" id="A0A9P6Z379"/>